<sequence>MSEWLNKCSVGSLVFSGLLGLGVAVHYRSKVTIAEHLNSMGLPILTKGSHEWGNVFKQYQKEKSTLRISDLESENWSNLRDWCLNKSKEYFSHKNKDLFFKISAWCTHPYTISGWIEHNKNRSLIKDPLKKPHCETNKDKHFKHEEDQIYLQFIKDCTTLITDK</sequence>
<dbReference type="RefSeq" id="WP_187149851.1">
    <property type="nucleotide sequence ID" value="NZ_LWUJ01000010.1"/>
</dbReference>
<name>A0A1A9QF90_9MOLU</name>
<proteinExistence type="predicted"/>
<evidence type="ECO:0000313" key="2">
    <source>
        <dbReference type="Proteomes" id="UP000077623"/>
    </source>
</evidence>
<organism evidence="1 2">
    <name type="scientific">Candidatus Mycoplasma haematobovis</name>
    <dbReference type="NCBI Taxonomy" id="432608"/>
    <lineage>
        <taxon>Bacteria</taxon>
        <taxon>Bacillati</taxon>
        <taxon>Mycoplasmatota</taxon>
        <taxon>Mollicutes</taxon>
        <taxon>Mycoplasmataceae</taxon>
        <taxon>Mycoplasma</taxon>
    </lineage>
</organism>
<comment type="caution">
    <text evidence="1">The sequence shown here is derived from an EMBL/GenBank/DDBJ whole genome shotgun (WGS) entry which is preliminary data.</text>
</comment>
<dbReference type="EMBL" id="LWUJ01000010">
    <property type="protein sequence ID" value="OAL10616.1"/>
    <property type="molecule type" value="Genomic_DNA"/>
</dbReference>
<protein>
    <submittedName>
        <fullName evidence="1">Uncharacterized protein</fullName>
    </submittedName>
</protein>
<accession>A0A1A9QF90</accession>
<keyword evidence="2" id="KW-1185">Reference proteome</keyword>
<dbReference type="STRING" id="432608.A6V39_00930"/>
<gene>
    <name evidence="1" type="ORF">A6V39_00930</name>
</gene>
<dbReference type="AlphaFoldDB" id="A0A1A9QF90"/>
<reference evidence="2" key="1">
    <citation type="submission" date="2016-04" db="EMBL/GenBank/DDBJ databases">
        <authorList>
            <person name="Quiroz-Castaneda R.E."/>
            <person name="Martinez-Ocampo F."/>
        </authorList>
    </citation>
    <scope>NUCLEOTIDE SEQUENCE [LARGE SCALE GENOMIC DNA]</scope>
    <source>
        <strain evidence="2">INIFAP01</strain>
    </source>
</reference>
<dbReference type="Proteomes" id="UP000077623">
    <property type="component" value="Unassembled WGS sequence"/>
</dbReference>
<evidence type="ECO:0000313" key="1">
    <source>
        <dbReference type="EMBL" id="OAL10616.1"/>
    </source>
</evidence>